<dbReference type="Proteomes" id="UP000886595">
    <property type="component" value="Unassembled WGS sequence"/>
</dbReference>
<evidence type="ECO:0000313" key="1">
    <source>
        <dbReference type="EMBL" id="KAG2301638.1"/>
    </source>
</evidence>
<name>A0A8X7S8W8_BRACI</name>
<proteinExistence type="predicted"/>
<evidence type="ECO:0000313" key="2">
    <source>
        <dbReference type="Proteomes" id="UP000886595"/>
    </source>
</evidence>
<sequence length="75" mass="8529">MEQVMESVKREIAKSTAAVQALRWEAIGSRTWRAGVRNRENEMENNRVSDGDVEMKIDGEVEIQRHEASERSGLA</sequence>
<comment type="caution">
    <text evidence="1">The sequence shown here is derived from an EMBL/GenBank/DDBJ whole genome shotgun (WGS) entry which is preliminary data.</text>
</comment>
<keyword evidence="2" id="KW-1185">Reference proteome</keyword>
<dbReference type="EMBL" id="JAAMPC010000007">
    <property type="protein sequence ID" value="KAG2301638.1"/>
    <property type="molecule type" value="Genomic_DNA"/>
</dbReference>
<reference evidence="1 2" key="1">
    <citation type="submission" date="2020-02" db="EMBL/GenBank/DDBJ databases">
        <authorList>
            <person name="Ma Q."/>
            <person name="Huang Y."/>
            <person name="Song X."/>
            <person name="Pei D."/>
        </authorList>
    </citation>
    <scope>NUCLEOTIDE SEQUENCE [LARGE SCALE GENOMIC DNA]</scope>
    <source>
        <strain evidence="1">Sxm20200214</strain>
        <tissue evidence="1">Leaf</tissue>
    </source>
</reference>
<accession>A0A8X7S8W8</accession>
<protein>
    <submittedName>
        <fullName evidence="1">Uncharacterized protein</fullName>
    </submittedName>
</protein>
<organism evidence="1 2">
    <name type="scientific">Brassica carinata</name>
    <name type="common">Ethiopian mustard</name>
    <name type="synonym">Abyssinian cabbage</name>
    <dbReference type="NCBI Taxonomy" id="52824"/>
    <lineage>
        <taxon>Eukaryota</taxon>
        <taxon>Viridiplantae</taxon>
        <taxon>Streptophyta</taxon>
        <taxon>Embryophyta</taxon>
        <taxon>Tracheophyta</taxon>
        <taxon>Spermatophyta</taxon>
        <taxon>Magnoliopsida</taxon>
        <taxon>eudicotyledons</taxon>
        <taxon>Gunneridae</taxon>
        <taxon>Pentapetalae</taxon>
        <taxon>rosids</taxon>
        <taxon>malvids</taxon>
        <taxon>Brassicales</taxon>
        <taxon>Brassicaceae</taxon>
        <taxon>Brassiceae</taxon>
        <taxon>Brassica</taxon>
    </lineage>
</organism>
<gene>
    <name evidence="1" type="ORF">Bca52824_030289</name>
</gene>
<dbReference type="AlphaFoldDB" id="A0A8X7S8W8"/>